<dbReference type="InterPro" id="IPR020845">
    <property type="entry name" value="AMP-binding_CS"/>
</dbReference>
<reference evidence="8" key="2">
    <citation type="submission" date="2009-11" db="EMBL/GenBank/DDBJ databases">
        <title>The Genome Sequence of Allomyces macrogynus strain ATCC 38327.</title>
        <authorList>
            <consortium name="The Broad Institute Genome Sequencing Platform"/>
            <person name="Russ C."/>
            <person name="Cuomo C."/>
            <person name="Shea T."/>
            <person name="Young S.K."/>
            <person name="Zeng Q."/>
            <person name="Koehrsen M."/>
            <person name="Haas B."/>
            <person name="Borodovsky M."/>
            <person name="Guigo R."/>
            <person name="Alvarado L."/>
            <person name="Berlin A."/>
            <person name="Borenstein D."/>
            <person name="Chen Z."/>
            <person name="Engels R."/>
            <person name="Freedman E."/>
            <person name="Gellesch M."/>
            <person name="Goldberg J."/>
            <person name="Griggs A."/>
            <person name="Gujja S."/>
            <person name="Heiman D."/>
            <person name="Hepburn T."/>
            <person name="Howarth C."/>
            <person name="Jen D."/>
            <person name="Larson L."/>
            <person name="Lewis B."/>
            <person name="Mehta T."/>
            <person name="Park D."/>
            <person name="Pearson M."/>
            <person name="Roberts A."/>
            <person name="Saif S."/>
            <person name="Shenoy N."/>
            <person name="Sisk P."/>
            <person name="Stolte C."/>
            <person name="Sykes S."/>
            <person name="Walk T."/>
            <person name="White J."/>
            <person name="Yandava C."/>
            <person name="Burger G."/>
            <person name="Gray M.W."/>
            <person name="Holland P.W.H."/>
            <person name="King N."/>
            <person name="Lang F.B.F."/>
            <person name="Roger A.J."/>
            <person name="Ruiz-Trillo I."/>
            <person name="Lander E."/>
            <person name="Nusbaum C."/>
        </authorList>
    </citation>
    <scope>NUCLEOTIDE SEQUENCE [LARGE SCALE GENOMIC DNA]</scope>
    <source>
        <strain evidence="8">ATCC 38327</strain>
    </source>
</reference>
<dbReference type="GO" id="GO:0005783">
    <property type="term" value="C:endoplasmic reticulum"/>
    <property type="evidence" value="ECO:0007669"/>
    <property type="project" value="TreeGrafter"/>
</dbReference>
<feature type="domain" description="AMP-dependent synthetase/ligase" evidence="6">
    <location>
        <begin position="107"/>
        <end position="519"/>
    </location>
</feature>
<dbReference type="GO" id="GO:0035336">
    <property type="term" value="P:long-chain fatty-acyl-CoA metabolic process"/>
    <property type="evidence" value="ECO:0007669"/>
    <property type="project" value="TreeGrafter"/>
</dbReference>
<proteinExistence type="inferred from homology"/>
<name>A0A0L0S461_ALLM3</name>
<accession>A0A0L0S461</accession>
<dbReference type="AlphaFoldDB" id="A0A0L0S461"/>
<dbReference type="OMA" id="PEFGYSA"/>
<dbReference type="GO" id="GO:0005886">
    <property type="term" value="C:plasma membrane"/>
    <property type="evidence" value="ECO:0007669"/>
    <property type="project" value="TreeGrafter"/>
</dbReference>
<dbReference type="PANTHER" id="PTHR43272:SF83">
    <property type="entry name" value="ACYL-COA SYNTHETASE LONG-CHAIN, ISOFORM J"/>
    <property type="match status" value="1"/>
</dbReference>
<keyword evidence="2" id="KW-0436">Ligase</keyword>
<keyword evidence="4" id="KW-0067">ATP-binding</keyword>
<dbReference type="InterPro" id="IPR042099">
    <property type="entry name" value="ANL_N_sf"/>
</dbReference>
<dbReference type="SUPFAM" id="SSF56801">
    <property type="entry name" value="Acetyl-CoA synthetase-like"/>
    <property type="match status" value="1"/>
</dbReference>
<evidence type="ECO:0000256" key="4">
    <source>
        <dbReference type="ARBA" id="ARBA00022840"/>
    </source>
</evidence>
<evidence type="ECO:0000256" key="3">
    <source>
        <dbReference type="ARBA" id="ARBA00022741"/>
    </source>
</evidence>
<dbReference type="OrthoDB" id="1700726at2759"/>
<evidence type="ECO:0000259" key="6">
    <source>
        <dbReference type="Pfam" id="PF00501"/>
    </source>
</evidence>
<dbReference type="eggNOG" id="KOG1180">
    <property type="taxonomic scope" value="Eukaryota"/>
</dbReference>
<dbReference type="EMBL" id="GG745331">
    <property type="protein sequence ID" value="KNE57332.1"/>
    <property type="molecule type" value="Genomic_DNA"/>
</dbReference>
<sequence>MSTDRFLKPGASKCTVELPEPRALSDGVEQSNRYRHKVAEHALLTAPEADIKTVHDVVMRAARVFGDARAMGHRKVIRIIEESKEITRIVNGHEVKETKLWKYFELGPYQWISYKELLADIKCVASGLANLGYTAGDKACVYLPTSPEWQMFAHGCFAQSMAITTAYDTLGPEGLLWALNEPEIPLVFTHVDLFPTLTKIIGKNTTVRHVIYKGDATPQALADLAAAAGDGRLTILSFDDLKARGTQRPCEMRPPSPDDLCCIMYTSGSTGKPKGVVLTHANIVAAAAGSDSVLPGLLGLGDRYLAMLPLSHVLEFAVETYCLVKGVILGYGSPRTLSDAMVRNCLGDIRELKPTIMTGVPAVWDTIKKGIIAKVAALKPVPQKVFWTMFKLKAFANKSRVSFGLGKIADAIVFNKIKEQTGGCLKIALSGGAPLSEDTQHFLSTILCPIVQGYGMTEGTAMACMYTTYNKGFKTKNVGAPVGCVEIKFIDVPEMNYKARVYGKLPQGEIWVRGPSVSKAGYFKRIEETRDTFTEDGWLKTGDIGQLNKDGTVSIVDRRKNLVKLSNGEYIALEKLESIYAGCKFVGKICVFADSFRPYPIAIVQPLPAAIETEASKRGIKFDSWEQLCHNEDIRDAILAELKAVAKANKLAHAEVLQAVVLSDVEWTPESGLLTAAMKLMRREIVNRYHTEIEKVYQ</sequence>
<gene>
    <name evidence="7" type="ORF">AMAG_03053</name>
</gene>
<dbReference type="Proteomes" id="UP000054350">
    <property type="component" value="Unassembled WGS sequence"/>
</dbReference>
<dbReference type="GO" id="GO:0005811">
    <property type="term" value="C:lipid droplet"/>
    <property type="evidence" value="ECO:0007669"/>
    <property type="project" value="TreeGrafter"/>
</dbReference>
<evidence type="ECO:0000256" key="5">
    <source>
        <dbReference type="ARBA" id="ARBA00036813"/>
    </source>
</evidence>
<dbReference type="PROSITE" id="PS00455">
    <property type="entry name" value="AMP_BINDING"/>
    <property type="match status" value="1"/>
</dbReference>
<evidence type="ECO:0000313" key="7">
    <source>
        <dbReference type="EMBL" id="KNE57332.1"/>
    </source>
</evidence>
<dbReference type="InterPro" id="IPR000873">
    <property type="entry name" value="AMP-dep_synth/lig_dom"/>
</dbReference>
<evidence type="ECO:0000256" key="2">
    <source>
        <dbReference type="ARBA" id="ARBA00022598"/>
    </source>
</evidence>
<dbReference type="STRING" id="578462.A0A0L0S461"/>
<organism evidence="7 8">
    <name type="scientific">Allomyces macrogynus (strain ATCC 38327)</name>
    <name type="common">Allomyces javanicus var. macrogynus</name>
    <dbReference type="NCBI Taxonomy" id="578462"/>
    <lineage>
        <taxon>Eukaryota</taxon>
        <taxon>Fungi</taxon>
        <taxon>Fungi incertae sedis</taxon>
        <taxon>Blastocladiomycota</taxon>
        <taxon>Blastocladiomycetes</taxon>
        <taxon>Blastocladiales</taxon>
        <taxon>Blastocladiaceae</taxon>
        <taxon>Allomyces</taxon>
    </lineage>
</organism>
<reference evidence="7 8" key="1">
    <citation type="submission" date="2009-11" db="EMBL/GenBank/DDBJ databases">
        <title>Annotation of Allomyces macrogynus ATCC 38327.</title>
        <authorList>
            <consortium name="The Broad Institute Genome Sequencing Platform"/>
            <person name="Russ C."/>
            <person name="Cuomo C."/>
            <person name="Burger G."/>
            <person name="Gray M.W."/>
            <person name="Holland P.W.H."/>
            <person name="King N."/>
            <person name="Lang F.B.F."/>
            <person name="Roger A.J."/>
            <person name="Ruiz-Trillo I."/>
            <person name="Young S.K."/>
            <person name="Zeng Q."/>
            <person name="Gargeya S."/>
            <person name="Fitzgerald M."/>
            <person name="Haas B."/>
            <person name="Abouelleil A."/>
            <person name="Alvarado L."/>
            <person name="Arachchi H.M."/>
            <person name="Berlin A."/>
            <person name="Chapman S.B."/>
            <person name="Gearin G."/>
            <person name="Goldberg J."/>
            <person name="Griggs A."/>
            <person name="Gujja S."/>
            <person name="Hansen M."/>
            <person name="Heiman D."/>
            <person name="Howarth C."/>
            <person name="Larimer J."/>
            <person name="Lui A."/>
            <person name="MacDonald P.J.P."/>
            <person name="McCowen C."/>
            <person name="Montmayeur A."/>
            <person name="Murphy C."/>
            <person name="Neiman D."/>
            <person name="Pearson M."/>
            <person name="Priest M."/>
            <person name="Roberts A."/>
            <person name="Saif S."/>
            <person name="Shea T."/>
            <person name="Sisk P."/>
            <person name="Stolte C."/>
            <person name="Sykes S."/>
            <person name="Wortman J."/>
            <person name="Nusbaum C."/>
            <person name="Birren B."/>
        </authorList>
    </citation>
    <scope>NUCLEOTIDE SEQUENCE [LARGE SCALE GENOMIC DNA]</scope>
    <source>
        <strain evidence="7 8">ATCC 38327</strain>
    </source>
</reference>
<comment type="catalytic activity">
    <reaction evidence="5">
        <text>a long-chain fatty acid + ATP + CoA = a long-chain fatty acyl-CoA + AMP + diphosphate</text>
        <dbReference type="Rhea" id="RHEA:15421"/>
        <dbReference type="ChEBI" id="CHEBI:30616"/>
        <dbReference type="ChEBI" id="CHEBI:33019"/>
        <dbReference type="ChEBI" id="CHEBI:57287"/>
        <dbReference type="ChEBI" id="CHEBI:57560"/>
        <dbReference type="ChEBI" id="CHEBI:83139"/>
        <dbReference type="ChEBI" id="CHEBI:456215"/>
        <dbReference type="EC" id="6.2.1.3"/>
    </reaction>
</comment>
<protein>
    <recommendedName>
        <fullName evidence="6">AMP-dependent synthetase/ligase domain-containing protein</fullName>
    </recommendedName>
</protein>
<dbReference type="Gene3D" id="3.40.50.12780">
    <property type="entry name" value="N-terminal domain of ligase-like"/>
    <property type="match status" value="1"/>
</dbReference>
<comment type="similarity">
    <text evidence="1">Belongs to the ATP-dependent AMP-binding enzyme family.</text>
</comment>
<evidence type="ECO:0000256" key="1">
    <source>
        <dbReference type="ARBA" id="ARBA00006432"/>
    </source>
</evidence>
<keyword evidence="8" id="KW-1185">Reference proteome</keyword>
<evidence type="ECO:0000313" key="8">
    <source>
        <dbReference type="Proteomes" id="UP000054350"/>
    </source>
</evidence>
<dbReference type="Pfam" id="PF00501">
    <property type="entry name" value="AMP-binding"/>
    <property type="match status" value="1"/>
</dbReference>
<dbReference type="GO" id="GO:0004467">
    <property type="term" value="F:long-chain fatty acid-CoA ligase activity"/>
    <property type="evidence" value="ECO:0007669"/>
    <property type="project" value="UniProtKB-EC"/>
</dbReference>
<dbReference type="PANTHER" id="PTHR43272">
    <property type="entry name" value="LONG-CHAIN-FATTY-ACID--COA LIGASE"/>
    <property type="match status" value="1"/>
</dbReference>
<dbReference type="VEuPathDB" id="FungiDB:AMAG_03053"/>
<dbReference type="GO" id="GO:0005524">
    <property type="term" value="F:ATP binding"/>
    <property type="evidence" value="ECO:0007669"/>
    <property type="project" value="UniProtKB-KW"/>
</dbReference>
<keyword evidence="3" id="KW-0547">Nucleotide-binding</keyword>